<evidence type="ECO:0000256" key="2">
    <source>
        <dbReference type="ARBA" id="ARBA00022692"/>
    </source>
</evidence>
<feature type="transmembrane region" description="Helical" evidence="5">
    <location>
        <begin position="158"/>
        <end position="178"/>
    </location>
</feature>
<evidence type="ECO:0000256" key="1">
    <source>
        <dbReference type="ARBA" id="ARBA00004141"/>
    </source>
</evidence>
<dbReference type="RefSeq" id="WP_040038582.1">
    <property type="nucleotide sequence ID" value="NZ_JWJG01000007.1"/>
</dbReference>
<dbReference type="AlphaFoldDB" id="A0A0C2BVR2"/>
<evidence type="ECO:0000313" key="6">
    <source>
        <dbReference type="EMBL" id="KIF81639.1"/>
    </source>
</evidence>
<feature type="transmembrane region" description="Helical" evidence="5">
    <location>
        <begin position="102"/>
        <end position="125"/>
    </location>
</feature>
<evidence type="ECO:0000256" key="4">
    <source>
        <dbReference type="ARBA" id="ARBA00023136"/>
    </source>
</evidence>
<protein>
    <submittedName>
        <fullName evidence="8">Membrane protein</fullName>
    </submittedName>
</protein>
<keyword evidence="9" id="KW-1185">Reference proteome</keyword>
<dbReference type="InterPro" id="IPR007300">
    <property type="entry name" value="CidB/LrgB"/>
</dbReference>
<dbReference type="EMBL" id="JWJG01000028">
    <property type="protein sequence ID" value="KIF81639.1"/>
    <property type="molecule type" value="Genomic_DNA"/>
</dbReference>
<dbReference type="EMBL" id="JWJG01000028">
    <property type="protein sequence ID" value="KIF82000.1"/>
    <property type="molecule type" value="Genomic_DNA"/>
</dbReference>
<evidence type="ECO:0000313" key="8">
    <source>
        <dbReference type="EMBL" id="KIF84114.1"/>
    </source>
</evidence>
<evidence type="ECO:0000256" key="3">
    <source>
        <dbReference type="ARBA" id="ARBA00022989"/>
    </source>
</evidence>
<feature type="transmembrane region" description="Helical" evidence="5">
    <location>
        <begin position="42"/>
        <end position="61"/>
    </location>
</feature>
<dbReference type="GO" id="GO:0016020">
    <property type="term" value="C:membrane"/>
    <property type="evidence" value="ECO:0007669"/>
    <property type="project" value="UniProtKB-SubCell"/>
</dbReference>
<evidence type="ECO:0000313" key="7">
    <source>
        <dbReference type="EMBL" id="KIF82000.1"/>
    </source>
</evidence>
<name>A0A0C2BVR2_9BURK</name>
<organism evidence="8 9">
    <name type="scientific">Noviherbaspirillum autotrophicum</name>
    <dbReference type="NCBI Taxonomy" id="709839"/>
    <lineage>
        <taxon>Bacteria</taxon>
        <taxon>Pseudomonadati</taxon>
        <taxon>Pseudomonadota</taxon>
        <taxon>Betaproteobacteria</taxon>
        <taxon>Burkholderiales</taxon>
        <taxon>Oxalobacteraceae</taxon>
        <taxon>Noviherbaspirillum</taxon>
    </lineage>
</organism>
<sequence>MTTSPTSLLNFLAASPLLWLLATLLVYQQALAIYARAGFNPLLHPVVVSVAILVAVLKFTGTPYQTYFNGVRFIHFLLGPATVTLAVPLYRQVKAIRRNWLALLFAAAAGSAASVAIAMGTGALLGASRPTVLSLAAKSVTMPIAMSVTEKIGGSPSLTSALVMLTGIFGTCVAQIVLRGMKIPDADAGGFALGVAAHGIGTSRALQISQEMGAFAGLAMGLAGMLTAFVLPFLIQAR</sequence>
<keyword evidence="4 5" id="KW-0472">Membrane</keyword>
<dbReference type="STRING" id="709839.TSA66_00790"/>
<feature type="transmembrane region" description="Helical" evidence="5">
    <location>
        <begin position="12"/>
        <end position="35"/>
    </location>
</feature>
<dbReference type="PANTHER" id="PTHR30249">
    <property type="entry name" value="PUTATIVE SEROTONIN TRANSPORTER"/>
    <property type="match status" value="1"/>
</dbReference>
<keyword evidence="3 5" id="KW-1133">Transmembrane helix</keyword>
<dbReference type="PANTHER" id="PTHR30249:SF0">
    <property type="entry name" value="PLASTIDAL GLYCOLATE_GLYCERATE TRANSLOCATOR 1, CHLOROPLASTIC"/>
    <property type="match status" value="1"/>
</dbReference>
<feature type="transmembrane region" description="Helical" evidence="5">
    <location>
        <begin position="214"/>
        <end position="235"/>
    </location>
</feature>
<dbReference type="Proteomes" id="UP000031572">
    <property type="component" value="Unassembled WGS sequence"/>
</dbReference>
<reference evidence="8 9" key="1">
    <citation type="submission" date="2014-12" db="EMBL/GenBank/DDBJ databases">
        <title>Denitrispirillum autotrophicum gen. nov., sp. nov., Denitrifying, Facultatively Autotrophic Bacteria Isolated from Rice Paddy Soil.</title>
        <authorList>
            <person name="Ishii S."/>
            <person name="Ashida N."/>
            <person name="Ohno H."/>
            <person name="Otsuka S."/>
            <person name="Yokota A."/>
            <person name="Senoo K."/>
        </authorList>
    </citation>
    <scope>NUCLEOTIDE SEQUENCE [LARGE SCALE GENOMIC DNA]</scope>
    <source>
        <strain evidence="8 9">TSA66</strain>
    </source>
</reference>
<dbReference type="OrthoDB" id="9811701at2"/>
<comment type="subcellular location">
    <subcellularLocation>
        <location evidence="1">Membrane</location>
        <topology evidence="1">Multi-pass membrane protein</topology>
    </subcellularLocation>
</comment>
<evidence type="ECO:0000313" key="9">
    <source>
        <dbReference type="Proteomes" id="UP000031572"/>
    </source>
</evidence>
<gene>
    <name evidence="8" type="ORF">TSA66_00790</name>
    <name evidence="6" type="ORF">TSA66_13910</name>
    <name evidence="7" type="ORF">TSA66_16245</name>
</gene>
<keyword evidence="2 5" id="KW-0812">Transmembrane</keyword>
<comment type="caution">
    <text evidence="8">The sequence shown here is derived from an EMBL/GenBank/DDBJ whole genome shotgun (WGS) entry which is preliminary data.</text>
</comment>
<evidence type="ECO:0000256" key="5">
    <source>
        <dbReference type="SAM" id="Phobius"/>
    </source>
</evidence>
<dbReference type="Pfam" id="PF04172">
    <property type="entry name" value="LrgB"/>
    <property type="match status" value="1"/>
</dbReference>
<dbReference type="EMBL" id="JWJG01000007">
    <property type="protein sequence ID" value="KIF84114.1"/>
    <property type="molecule type" value="Genomic_DNA"/>
</dbReference>
<accession>A0A0C2BVR2</accession>
<feature type="transmembrane region" description="Helical" evidence="5">
    <location>
        <begin position="73"/>
        <end position="90"/>
    </location>
</feature>
<proteinExistence type="predicted"/>